<evidence type="ECO:0000256" key="3">
    <source>
        <dbReference type="ARBA" id="ARBA00022448"/>
    </source>
</evidence>
<protein>
    <recommendedName>
        <fullName evidence="2">High-affinity zinc uptake system protein ZnuA</fullName>
    </recommendedName>
</protein>
<feature type="region of interest" description="Disordered" evidence="6">
    <location>
        <begin position="118"/>
        <end position="184"/>
    </location>
</feature>
<dbReference type="Pfam" id="PF01297">
    <property type="entry name" value="ZnuA"/>
    <property type="match status" value="1"/>
</dbReference>
<sequence>MRRLFFVFCAVPTMGWAEVPRVVVDIAPVHGLVARIMDGVGSPELLLPPTASPHSYAMRPSEARMLSKAELFVWVGPELTPWLEDAVENLADQSVQMALLDQATALPARVGLSVSLEDAHDDDHDSHDEEHDGHDDHDDHDKDHVGHDGHDDHEDHEDGHDDHDKHDEDKADHAHDHSDHVVDPHGWLDPSVGVIWAESITDQLSALDPENKEKYAANLASFAEEVTAFSVKWTGPLSEVSDQRYIVLHDAFQYFEKAYDLSEPLAIAPSDASEPGAARIADLKAAISASGATCAFSEPQNNTRMITLVTEGLDFKAATLDPMGSDLPLGPDHYLGTIDALAGEFLSCLSR</sequence>
<feature type="compositionally biased region" description="Basic and acidic residues" evidence="6">
    <location>
        <begin position="118"/>
        <end position="183"/>
    </location>
</feature>
<evidence type="ECO:0000313" key="7">
    <source>
        <dbReference type="EMBL" id="MBB4175605.1"/>
    </source>
</evidence>
<keyword evidence="5" id="KW-0406">Ion transport</keyword>
<evidence type="ECO:0000313" key="8">
    <source>
        <dbReference type="Proteomes" id="UP000565745"/>
    </source>
</evidence>
<organism evidence="7 8">
    <name type="scientific">Sulfitobacter noctilucicola</name>
    <dbReference type="NCBI Taxonomy" id="1342301"/>
    <lineage>
        <taxon>Bacteria</taxon>
        <taxon>Pseudomonadati</taxon>
        <taxon>Pseudomonadota</taxon>
        <taxon>Alphaproteobacteria</taxon>
        <taxon>Rhodobacterales</taxon>
        <taxon>Roseobacteraceae</taxon>
        <taxon>Sulfitobacter</taxon>
    </lineage>
</organism>
<reference evidence="7 8" key="1">
    <citation type="submission" date="2020-08" db="EMBL/GenBank/DDBJ databases">
        <title>Genomic Encyclopedia of Type Strains, Phase IV (KMG-IV): sequencing the most valuable type-strain genomes for metagenomic binning, comparative biology and taxonomic classification.</title>
        <authorList>
            <person name="Goeker M."/>
        </authorList>
    </citation>
    <scope>NUCLEOTIDE SEQUENCE [LARGE SCALE GENOMIC DNA]</scope>
    <source>
        <strain evidence="7 8">DSM 101015</strain>
    </source>
</reference>
<comment type="caution">
    <text evidence="7">The sequence shown here is derived from an EMBL/GenBank/DDBJ whole genome shotgun (WGS) entry which is preliminary data.</text>
</comment>
<dbReference type="InterPro" id="IPR050492">
    <property type="entry name" value="Bact_metal-bind_prot9"/>
</dbReference>
<dbReference type="GO" id="GO:0046872">
    <property type="term" value="F:metal ion binding"/>
    <property type="evidence" value="ECO:0007669"/>
    <property type="project" value="InterPro"/>
</dbReference>
<keyword evidence="5" id="KW-0864">Zinc transport</keyword>
<evidence type="ECO:0000256" key="4">
    <source>
        <dbReference type="ARBA" id="ARBA00022729"/>
    </source>
</evidence>
<dbReference type="InterPro" id="IPR006127">
    <property type="entry name" value="ZnuA-like"/>
</dbReference>
<dbReference type="GO" id="GO:0006829">
    <property type="term" value="P:zinc ion transport"/>
    <property type="evidence" value="ECO:0007669"/>
    <property type="project" value="UniProtKB-KW"/>
</dbReference>
<dbReference type="RefSeq" id="WP_037969006.1">
    <property type="nucleotide sequence ID" value="NZ_JACIFU010000005.1"/>
</dbReference>
<gene>
    <name evidence="7" type="ORF">GGR93_003408</name>
</gene>
<dbReference type="PANTHER" id="PTHR42953">
    <property type="entry name" value="HIGH-AFFINITY ZINC UPTAKE SYSTEM PROTEIN ZNUA-RELATED"/>
    <property type="match status" value="1"/>
</dbReference>
<comment type="similarity">
    <text evidence="1">Belongs to the bacterial solute-binding protein 9 family.</text>
</comment>
<dbReference type="Proteomes" id="UP000565745">
    <property type="component" value="Unassembled WGS sequence"/>
</dbReference>
<keyword evidence="8" id="KW-1185">Reference proteome</keyword>
<dbReference type="PANTHER" id="PTHR42953:SF3">
    <property type="entry name" value="HIGH-AFFINITY ZINC UPTAKE SYSTEM PROTEIN ZNUA"/>
    <property type="match status" value="1"/>
</dbReference>
<keyword evidence="5" id="KW-0862">Zinc</keyword>
<keyword evidence="4" id="KW-0732">Signal</keyword>
<dbReference type="Gene3D" id="3.40.50.1980">
    <property type="entry name" value="Nitrogenase molybdenum iron protein domain"/>
    <property type="match status" value="2"/>
</dbReference>
<dbReference type="SUPFAM" id="SSF53807">
    <property type="entry name" value="Helical backbone' metal receptor"/>
    <property type="match status" value="1"/>
</dbReference>
<accession>A0A7W6MAR0</accession>
<evidence type="ECO:0000256" key="2">
    <source>
        <dbReference type="ARBA" id="ARBA00015915"/>
    </source>
</evidence>
<dbReference type="EMBL" id="JACIFU010000005">
    <property type="protein sequence ID" value="MBB4175605.1"/>
    <property type="molecule type" value="Genomic_DNA"/>
</dbReference>
<name>A0A7W6MAR0_9RHOB</name>
<proteinExistence type="inferred from homology"/>
<evidence type="ECO:0000256" key="6">
    <source>
        <dbReference type="SAM" id="MobiDB-lite"/>
    </source>
</evidence>
<dbReference type="OrthoDB" id="7346865at2"/>
<evidence type="ECO:0000256" key="5">
    <source>
        <dbReference type="ARBA" id="ARBA00022906"/>
    </source>
</evidence>
<keyword evidence="3" id="KW-0813">Transport</keyword>
<evidence type="ECO:0000256" key="1">
    <source>
        <dbReference type="ARBA" id="ARBA00011028"/>
    </source>
</evidence>
<dbReference type="AlphaFoldDB" id="A0A7W6MAR0"/>